<reference evidence="2 3" key="1">
    <citation type="journal article" date="2023" name="Hortic Res">
        <title>Pangenome of water caltrop reveals structural variations and asymmetric subgenome divergence after allopolyploidization.</title>
        <authorList>
            <person name="Zhang X."/>
            <person name="Chen Y."/>
            <person name="Wang L."/>
            <person name="Yuan Y."/>
            <person name="Fang M."/>
            <person name="Shi L."/>
            <person name="Lu R."/>
            <person name="Comes H.P."/>
            <person name="Ma Y."/>
            <person name="Chen Y."/>
            <person name="Huang G."/>
            <person name="Zhou Y."/>
            <person name="Zheng Z."/>
            <person name="Qiu Y."/>
        </authorList>
    </citation>
    <scope>NUCLEOTIDE SEQUENCE [LARGE SCALE GENOMIC DNA]</scope>
    <source>
        <strain evidence="2">F231</strain>
    </source>
</reference>
<protein>
    <submittedName>
        <fullName evidence="2">Uncharacterized protein</fullName>
    </submittedName>
</protein>
<name>A0AAN7KDT9_TRANT</name>
<evidence type="ECO:0000256" key="1">
    <source>
        <dbReference type="SAM" id="Phobius"/>
    </source>
</evidence>
<keyword evidence="1" id="KW-1133">Transmembrane helix</keyword>
<dbReference type="Proteomes" id="UP001346149">
    <property type="component" value="Unassembled WGS sequence"/>
</dbReference>
<gene>
    <name evidence="2" type="ORF">SAY86_014878</name>
</gene>
<organism evidence="2 3">
    <name type="scientific">Trapa natans</name>
    <name type="common">Water chestnut</name>
    <dbReference type="NCBI Taxonomy" id="22666"/>
    <lineage>
        <taxon>Eukaryota</taxon>
        <taxon>Viridiplantae</taxon>
        <taxon>Streptophyta</taxon>
        <taxon>Embryophyta</taxon>
        <taxon>Tracheophyta</taxon>
        <taxon>Spermatophyta</taxon>
        <taxon>Magnoliopsida</taxon>
        <taxon>eudicotyledons</taxon>
        <taxon>Gunneridae</taxon>
        <taxon>Pentapetalae</taxon>
        <taxon>rosids</taxon>
        <taxon>malvids</taxon>
        <taxon>Myrtales</taxon>
        <taxon>Lythraceae</taxon>
        <taxon>Trapa</taxon>
    </lineage>
</organism>
<feature type="transmembrane region" description="Helical" evidence="1">
    <location>
        <begin position="75"/>
        <end position="94"/>
    </location>
</feature>
<keyword evidence="1" id="KW-0812">Transmembrane</keyword>
<keyword evidence="3" id="KW-1185">Reference proteome</keyword>
<accession>A0AAN7KDT9</accession>
<dbReference type="EMBL" id="JAXQNO010000022">
    <property type="protein sequence ID" value="KAK4767128.1"/>
    <property type="molecule type" value="Genomic_DNA"/>
</dbReference>
<comment type="caution">
    <text evidence="2">The sequence shown here is derived from an EMBL/GenBank/DDBJ whole genome shotgun (WGS) entry which is preliminary data.</text>
</comment>
<proteinExistence type="predicted"/>
<sequence>MAKATEQTQQVNDVKLFNRCHITSILKTLAVIVPVKKKEAVDEALSKGGRAVAPKGEGKLALCKQGRRAMAVSRIFVGVVAAIAALLFTIVLSAA</sequence>
<keyword evidence="1" id="KW-0472">Membrane</keyword>
<evidence type="ECO:0000313" key="3">
    <source>
        <dbReference type="Proteomes" id="UP001346149"/>
    </source>
</evidence>
<evidence type="ECO:0000313" key="2">
    <source>
        <dbReference type="EMBL" id="KAK4767128.1"/>
    </source>
</evidence>
<dbReference type="AlphaFoldDB" id="A0AAN7KDT9"/>